<dbReference type="Proteomes" id="UP001198026">
    <property type="component" value="Unassembled WGS sequence"/>
</dbReference>
<reference evidence="1" key="1">
    <citation type="submission" date="2021-10" db="EMBL/GenBank/DDBJ databases">
        <title>Evolutionary history and lifestyle of the vertebrate symbiont Limosilactobacillus reuteri.</title>
        <authorList>
            <person name="Zheng J."/>
            <person name="Li F."/>
            <person name="Gaenzle M."/>
            <person name="Walter J."/>
        </authorList>
    </citation>
    <scope>NUCLEOTIDE SEQUENCE</scope>
    <source>
        <strain evidence="1">GQ_1_3_1</strain>
    </source>
</reference>
<protein>
    <submittedName>
        <fullName evidence="1">Uncharacterized protein</fullName>
    </submittedName>
</protein>
<dbReference type="AlphaFoldDB" id="A0AAW4X4Y7"/>
<evidence type="ECO:0000313" key="1">
    <source>
        <dbReference type="EMBL" id="MCC4477455.1"/>
    </source>
</evidence>
<evidence type="ECO:0000313" key="2">
    <source>
        <dbReference type="Proteomes" id="UP001198026"/>
    </source>
</evidence>
<gene>
    <name evidence="1" type="ORF">LMB76_04385</name>
</gene>
<dbReference type="EMBL" id="JAJGWB010000114">
    <property type="protein sequence ID" value="MCC4477455.1"/>
    <property type="molecule type" value="Genomic_DNA"/>
</dbReference>
<sequence>MSNPTNEQIANGVAIAVTVANRINRTQNSSSTGYSAEEYDYRHVYKAVLEDLKRNN</sequence>
<accession>A0AAW4X4Y7</accession>
<organism evidence="1 2">
    <name type="scientific">Limosilactobacillus reuteri</name>
    <name type="common">Lactobacillus reuteri</name>
    <dbReference type="NCBI Taxonomy" id="1598"/>
    <lineage>
        <taxon>Bacteria</taxon>
        <taxon>Bacillati</taxon>
        <taxon>Bacillota</taxon>
        <taxon>Bacilli</taxon>
        <taxon>Lactobacillales</taxon>
        <taxon>Lactobacillaceae</taxon>
        <taxon>Limosilactobacillus</taxon>
    </lineage>
</organism>
<comment type="caution">
    <text evidence="1">The sequence shown here is derived from an EMBL/GenBank/DDBJ whole genome shotgun (WGS) entry which is preliminary data.</text>
</comment>
<proteinExistence type="predicted"/>
<dbReference type="RefSeq" id="WP_228340748.1">
    <property type="nucleotide sequence ID" value="NZ_JAJGVO010000094.1"/>
</dbReference>
<name>A0AAW4X4Y7_LIMRT</name>